<evidence type="ECO:0000313" key="4">
    <source>
        <dbReference type="EMBL" id="SNS54562.1"/>
    </source>
</evidence>
<dbReference type="Proteomes" id="UP000198420">
    <property type="component" value="Unassembled WGS sequence"/>
</dbReference>
<dbReference type="OrthoDB" id="3748385at2"/>
<dbReference type="Gene3D" id="3.30.565.10">
    <property type="entry name" value="Histidine kinase-like ATPase, C-terminal domain"/>
    <property type="match status" value="1"/>
</dbReference>
<dbReference type="InterPro" id="IPR003594">
    <property type="entry name" value="HATPase_dom"/>
</dbReference>
<name>A0A239FEF9_9ACTN</name>
<dbReference type="AlphaFoldDB" id="A0A239FEF9"/>
<evidence type="ECO:0000256" key="1">
    <source>
        <dbReference type="ARBA" id="ARBA00022527"/>
    </source>
</evidence>
<evidence type="ECO:0000259" key="3">
    <source>
        <dbReference type="Pfam" id="PF14417"/>
    </source>
</evidence>
<dbReference type="PANTHER" id="PTHR35526">
    <property type="entry name" value="ANTI-SIGMA-F FACTOR RSBW-RELATED"/>
    <property type="match status" value="1"/>
</dbReference>
<sequence length="324" mass="34124">MSLKPGGTGVAREDAFVHPALFYLGDEEYLAGTVPFIRAGLDAGEPVAVAVPGVRTAQLGSALGAAAGQVTWIDMAKAGRNPGRIIPGVLRHFADRHPEGRVRIIGEPIWPGRSATEYPACAQHEALINLAFAGREATILCPYDVARLDPVAIADARATHPVVIDRYGTHPSGDYAPHRVIGDYNLPLPEPAEAAGAVAMSFDIDALPLVREFACHWGTRFGLGPRAVGDLELAVNELAANSCLHGGGTGTARLWPENGHVVCEVSDAGTISDPLVGRRPADMSPNGGRGILMVNHLADLVRVHTGPEGTTIRVYMHTMSPGLS</sequence>
<dbReference type="GO" id="GO:0004674">
    <property type="term" value="F:protein serine/threonine kinase activity"/>
    <property type="evidence" value="ECO:0007669"/>
    <property type="project" value="UniProtKB-KW"/>
</dbReference>
<organism evidence="4 5">
    <name type="scientific">Actinomadura mexicana</name>
    <dbReference type="NCBI Taxonomy" id="134959"/>
    <lineage>
        <taxon>Bacteria</taxon>
        <taxon>Bacillati</taxon>
        <taxon>Actinomycetota</taxon>
        <taxon>Actinomycetes</taxon>
        <taxon>Streptosporangiales</taxon>
        <taxon>Thermomonosporaceae</taxon>
        <taxon>Actinomadura</taxon>
    </lineage>
</organism>
<keyword evidence="1" id="KW-0723">Serine/threonine-protein kinase</keyword>
<dbReference type="SUPFAM" id="SSF55874">
    <property type="entry name" value="ATPase domain of HSP90 chaperone/DNA topoisomerase II/histidine kinase"/>
    <property type="match status" value="1"/>
</dbReference>
<gene>
    <name evidence="4" type="ORF">SAMN06265355_12049</name>
</gene>
<reference evidence="5" key="1">
    <citation type="submission" date="2017-06" db="EMBL/GenBank/DDBJ databases">
        <authorList>
            <person name="Varghese N."/>
            <person name="Submissions S."/>
        </authorList>
    </citation>
    <scope>NUCLEOTIDE SEQUENCE [LARGE SCALE GENOMIC DNA]</scope>
    <source>
        <strain evidence="5">DSM 44485</strain>
    </source>
</reference>
<dbReference type="PANTHER" id="PTHR35526:SF3">
    <property type="entry name" value="ANTI-SIGMA-F FACTOR RSBW"/>
    <property type="match status" value="1"/>
</dbReference>
<dbReference type="InterPro" id="IPR025847">
    <property type="entry name" value="MEDS_domain"/>
</dbReference>
<dbReference type="Pfam" id="PF14417">
    <property type="entry name" value="MEDS"/>
    <property type="match status" value="1"/>
</dbReference>
<keyword evidence="5" id="KW-1185">Reference proteome</keyword>
<accession>A0A239FEF9</accession>
<keyword evidence="4" id="KW-0808">Transferase</keyword>
<protein>
    <submittedName>
        <fullName evidence="4">Anti-sigma regulatory factor (Ser/Thr protein kinase)</fullName>
    </submittedName>
</protein>
<dbReference type="Pfam" id="PF13581">
    <property type="entry name" value="HATPase_c_2"/>
    <property type="match status" value="1"/>
</dbReference>
<proteinExistence type="predicted"/>
<dbReference type="CDD" id="cd16936">
    <property type="entry name" value="HATPase_RsbW-like"/>
    <property type="match status" value="1"/>
</dbReference>
<feature type="domain" description="Histidine kinase/HSP90-like ATPase" evidence="2">
    <location>
        <begin position="202"/>
        <end position="314"/>
    </location>
</feature>
<feature type="domain" description="MEDS" evidence="3">
    <location>
        <begin position="18"/>
        <end position="161"/>
    </location>
</feature>
<dbReference type="RefSeq" id="WP_089316163.1">
    <property type="nucleotide sequence ID" value="NZ_FZNP01000020.1"/>
</dbReference>
<evidence type="ECO:0000259" key="2">
    <source>
        <dbReference type="Pfam" id="PF13581"/>
    </source>
</evidence>
<dbReference type="InterPro" id="IPR047718">
    <property type="entry name" value="RsbA-like_anti_sig"/>
</dbReference>
<keyword evidence="4" id="KW-0418">Kinase</keyword>
<dbReference type="InterPro" id="IPR050267">
    <property type="entry name" value="Anti-sigma-factor_SerPK"/>
</dbReference>
<evidence type="ECO:0000313" key="5">
    <source>
        <dbReference type="Proteomes" id="UP000198420"/>
    </source>
</evidence>
<dbReference type="InterPro" id="IPR036890">
    <property type="entry name" value="HATPase_C_sf"/>
</dbReference>
<dbReference type="EMBL" id="FZNP01000020">
    <property type="protein sequence ID" value="SNS54562.1"/>
    <property type="molecule type" value="Genomic_DNA"/>
</dbReference>
<dbReference type="NCBIfam" id="NF041045">
    <property type="entry name" value="RsbA_anti_sig"/>
    <property type="match status" value="1"/>
</dbReference>